<dbReference type="InterPro" id="IPR043504">
    <property type="entry name" value="Peptidase_S1_PA_chymotrypsin"/>
</dbReference>
<keyword evidence="1" id="KW-1015">Disulfide bond</keyword>
<dbReference type="PROSITE" id="PS50240">
    <property type="entry name" value="TRYPSIN_DOM"/>
    <property type="match status" value="1"/>
</dbReference>
<evidence type="ECO:0000313" key="5">
    <source>
        <dbReference type="EMBL" id="GGM35757.1"/>
    </source>
</evidence>
<evidence type="ECO:0000256" key="1">
    <source>
        <dbReference type="ARBA" id="ARBA00023157"/>
    </source>
</evidence>
<dbReference type="InterPro" id="IPR051487">
    <property type="entry name" value="Ser/Thr_Proteases_Immune/Dev"/>
</dbReference>
<organism evidence="5 6">
    <name type="scientific">Longimycelium tulufanense</name>
    <dbReference type="NCBI Taxonomy" id="907463"/>
    <lineage>
        <taxon>Bacteria</taxon>
        <taxon>Bacillati</taxon>
        <taxon>Actinomycetota</taxon>
        <taxon>Actinomycetes</taxon>
        <taxon>Pseudonocardiales</taxon>
        <taxon>Pseudonocardiaceae</taxon>
        <taxon>Longimycelium</taxon>
    </lineage>
</organism>
<feature type="chain" id="PRO_5039256522" evidence="3">
    <location>
        <begin position="29"/>
        <end position="286"/>
    </location>
</feature>
<dbReference type="Gene3D" id="2.40.10.10">
    <property type="entry name" value="Trypsin-like serine proteases"/>
    <property type="match status" value="1"/>
</dbReference>
<evidence type="ECO:0000313" key="6">
    <source>
        <dbReference type="Proteomes" id="UP000637578"/>
    </source>
</evidence>
<dbReference type="Pfam" id="PF00089">
    <property type="entry name" value="Trypsin"/>
    <property type="match status" value="1"/>
</dbReference>
<sequence length="286" mass="29318">MKTRTLLVSLLAGAVVAGGIAAIPALRAQDPAGPAAAAPQRAAVAKLAKANDATPFIVNGQPATEAPSFMISLQSPQGHFCGASLISDRLAVTAAHCVVEIPPQAVQSGEVKARVGTLDNTRGGTLATVGRIMLPPNAAPNGGDIAMVQLRQRVQQQPIRIADQVGRPGTPTRIIGWGQTCPQPGGCGTPRRLQQLDTQVAPTGQCRGGGVVGRTEICVGSPRGTGACFGDSGGPMVQQVNGRLELIGATSRSGNGNERCATGPAIYTNVVAFKSWIQRTAGQLQR</sequence>
<accession>A0A8J3C8V4</accession>
<protein>
    <submittedName>
        <fullName evidence="5">Serine protease</fullName>
    </submittedName>
</protein>
<dbReference type="PROSITE" id="PS00135">
    <property type="entry name" value="TRYPSIN_SER"/>
    <property type="match status" value="1"/>
</dbReference>
<dbReference type="InterPro" id="IPR001314">
    <property type="entry name" value="Peptidase_S1A"/>
</dbReference>
<feature type="signal peptide" evidence="3">
    <location>
        <begin position="1"/>
        <end position="28"/>
    </location>
</feature>
<dbReference type="InterPro" id="IPR018114">
    <property type="entry name" value="TRYPSIN_HIS"/>
</dbReference>
<gene>
    <name evidence="5" type="ORF">GCM10012275_03760</name>
</gene>
<dbReference type="Proteomes" id="UP000637578">
    <property type="component" value="Unassembled WGS sequence"/>
</dbReference>
<dbReference type="EMBL" id="BMMK01000001">
    <property type="protein sequence ID" value="GGM35757.1"/>
    <property type="molecule type" value="Genomic_DNA"/>
</dbReference>
<reference evidence="5" key="2">
    <citation type="submission" date="2020-09" db="EMBL/GenBank/DDBJ databases">
        <authorList>
            <person name="Sun Q."/>
            <person name="Zhou Y."/>
        </authorList>
    </citation>
    <scope>NUCLEOTIDE SEQUENCE</scope>
    <source>
        <strain evidence="5">CGMCC 4.5737</strain>
    </source>
</reference>
<dbReference type="PRINTS" id="PR00722">
    <property type="entry name" value="CHYMOTRYPSIN"/>
</dbReference>
<evidence type="ECO:0000256" key="2">
    <source>
        <dbReference type="RuleBase" id="RU363034"/>
    </source>
</evidence>
<dbReference type="InterPro" id="IPR033116">
    <property type="entry name" value="TRYPSIN_SER"/>
</dbReference>
<keyword evidence="2" id="KW-0378">Hydrolase</keyword>
<feature type="domain" description="Peptidase S1" evidence="4">
    <location>
        <begin position="57"/>
        <end position="282"/>
    </location>
</feature>
<keyword evidence="2" id="KW-0720">Serine protease</keyword>
<dbReference type="PROSITE" id="PS00134">
    <property type="entry name" value="TRYPSIN_HIS"/>
    <property type="match status" value="1"/>
</dbReference>
<dbReference type="GO" id="GO:0004252">
    <property type="term" value="F:serine-type endopeptidase activity"/>
    <property type="evidence" value="ECO:0007669"/>
    <property type="project" value="InterPro"/>
</dbReference>
<dbReference type="CDD" id="cd00190">
    <property type="entry name" value="Tryp_SPc"/>
    <property type="match status" value="1"/>
</dbReference>
<dbReference type="AlphaFoldDB" id="A0A8J3C8V4"/>
<dbReference type="InterPro" id="IPR009003">
    <property type="entry name" value="Peptidase_S1_PA"/>
</dbReference>
<proteinExistence type="predicted"/>
<comment type="caution">
    <text evidence="5">The sequence shown here is derived from an EMBL/GenBank/DDBJ whole genome shotgun (WGS) entry which is preliminary data.</text>
</comment>
<dbReference type="RefSeq" id="WP_189053117.1">
    <property type="nucleotide sequence ID" value="NZ_BMMK01000001.1"/>
</dbReference>
<keyword evidence="3" id="KW-0732">Signal</keyword>
<reference evidence="5" key="1">
    <citation type="journal article" date="2014" name="Int. J. Syst. Evol. Microbiol.">
        <title>Complete genome sequence of Corynebacterium casei LMG S-19264T (=DSM 44701T), isolated from a smear-ripened cheese.</title>
        <authorList>
            <consortium name="US DOE Joint Genome Institute (JGI-PGF)"/>
            <person name="Walter F."/>
            <person name="Albersmeier A."/>
            <person name="Kalinowski J."/>
            <person name="Ruckert C."/>
        </authorList>
    </citation>
    <scope>NUCLEOTIDE SEQUENCE</scope>
    <source>
        <strain evidence="5">CGMCC 4.5737</strain>
    </source>
</reference>
<dbReference type="SMART" id="SM00020">
    <property type="entry name" value="Tryp_SPc"/>
    <property type="match status" value="1"/>
</dbReference>
<dbReference type="InterPro" id="IPR001254">
    <property type="entry name" value="Trypsin_dom"/>
</dbReference>
<dbReference type="PANTHER" id="PTHR24256">
    <property type="entry name" value="TRYPTASE-RELATED"/>
    <property type="match status" value="1"/>
</dbReference>
<evidence type="ECO:0000259" key="4">
    <source>
        <dbReference type="PROSITE" id="PS50240"/>
    </source>
</evidence>
<evidence type="ECO:0000256" key="3">
    <source>
        <dbReference type="SAM" id="SignalP"/>
    </source>
</evidence>
<dbReference type="SUPFAM" id="SSF50494">
    <property type="entry name" value="Trypsin-like serine proteases"/>
    <property type="match status" value="1"/>
</dbReference>
<keyword evidence="2 5" id="KW-0645">Protease</keyword>
<keyword evidence="6" id="KW-1185">Reference proteome</keyword>
<dbReference type="GO" id="GO:0006508">
    <property type="term" value="P:proteolysis"/>
    <property type="evidence" value="ECO:0007669"/>
    <property type="project" value="UniProtKB-KW"/>
</dbReference>
<name>A0A8J3C8V4_9PSEU</name>